<evidence type="ECO:0000313" key="12">
    <source>
        <dbReference type="Proteomes" id="UP000306145"/>
    </source>
</evidence>
<dbReference type="Pfam" id="PF00528">
    <property type="entry name" value="BPD_transp_1"/>
    <property type="match status" value="1"/>
</dbReference>
<dbReference type="InterPro" id="IPR000515">
    <property type="entry name" value="MetI-like"/>
</dbReference>
<evidence type="ECO:0000256" key="1">
    <source>
        <dbReference type="ARBA" id="ARBA00004651"/>
    </source>
</evidence>
<evidence type="ECO:0000259" key="10">
    <source>
        <dbReference type="PROSITE" id="PS50928"/>
    </source>
</evidence>
<dbReference type="GO" id="GO:0043190">
    <property type="term" value="C:ATP-binding cassette (ABC) transporter complex"/>
    <property type="evidence" value="ECO:0007669"/>
    <property type="project" value="InterPro"/>
</dbReference>
<feature type="transmembrane region" description="Helical" evidence="9">
    <location>
        <begin position="186"/>
        <end position="206"/>
    </location>
</feature>
<keyword evidence="3 9" id="KW-0813">Transport</keyword>
<keyword evidence="12" id="KW-1185">Reference proteome</keyword>
<comment type="caution">
    <text evidence="11">The sequence shown here is derived from an EMBL/GenBank/DDBJ whole genome shotgun (WGS) entry which is preliminary data.</text>
</comment>
<evidence type="ECO:0000313" key="11">
    <source>
        <dbReference type="EMBL" id="TNH30987.1"/>
    </source>
</evidence>
<keyword evidence="6" id="KW-0029">Amino-acid transport</keyword>
<sequence>MGEFFRVLTDNGQLFVDGFTNTVKLFLIAAVGSLVLGTLLGAMRVSPVPALRSFGATYVNLVRNTPLTLVFAFLVFAVPKLDVNIDYFASAAIALTVYTSAFVCEVIRSGVNTVAAGQAEAARALGMTFGQVLTLIVLPQALRAMVPPMMSVFIAMLKNTTIAAGFSVLEAGAIPAYMAERGEPQFAVLLWITIGFLILILPLVALQRFLERKWRVAR</sequence>
<keyword evidence="4" id="KW-1003">Cell membrane</keyword>
<protein>
    <submittedName>
        <fullName evidence="11">Amino acid ABC transporter permease</fullName>
    </submittedName>
</protein>
<gene>
    <name evidence="11" type="ORF">FHG89_04610</name>
</gene>
<keyword evidence="7 9" id="KW-1133">Transmembrane helix</keyword>
<organism evidence="11 12">
    <name type="scientific">Micromonospora orduensis</name>
    <dbReference type="NCBI Taxonomy" id="1420891"/>
    <lineage>
        <taxon>Bacteria</taxon>
        <taxon>Bacillati</taxon>
        <taxon>Actinomycetota</taxon>
        <taxon>Actinomycetes</taxon>
        <taxon>Micromonosporales</taxon>
        <taxon>Micromonosporaceae</taxon>
        <taxon>Micromonospora</taxon>
    </lineage>
</organism>
<feature type="transmembrane region" description="Helical" evidence="9">
    <location>
        <begin position="25"/>
        <end position="46"/>
    </location>
</feature>
<accession>A0A5C4QY58</accession>
<comment type="subcellular location">
    <subcellularLocation>
        <location evidence="1 9">Cell membrane</location>
        <topology evidence="1 9">Multi-pass membrane protein</topology>
    </subcellularLocation>
</comment>
<dbReference type="GO" id="GO:0022857">
    <property type="term" value="F:transmembrane transporter activity"/>
    <property type="evidence" value="ECO:0007669"/>
    <property type="project" value="InterPro"/>
</dbReference>
<dbReference type="PANTHER" id="PTHR30614">
    <property type="entry name" value="MEMBRANE COMPONENT OF AMINO ACID ABC TRANSPORTER"/>
    <property type="match status" value="1"/>
</dbReference>
<dbReference type="Proteomes" id="UP000306145">
    <property type="component" value="Unassembled WGS sequence"/>
</dbReference>
<dbReference type="SUPFAM" id="SSF161098">
    <property type="entry name" value="MetI-like"/>
    <property type="match status" value="1"/>
</dbReference>
<dbReference type="RefSeq" id="WP_139583066.1">
    <property type="nucleotide sequence ID" value="NZ_VDFY01000089.1"/>
</dbReference>
<feature type="domain" description="ABC transmembrane type-1" evidence="10">
    <location>
        <begin position="19"/>
        <end position="207"/>
    </location>
</feature>
<evidence type="ECO:0000256" key="6">
    <source>
        <dbReference type="ARBA" id="ARBA00022970"/>
    </source>
</evidence>
<dbReference type="PROSITE" id="PS50928">
    <property type="entry name" value="ABC_TM1"/>
    <property type="match status" value="1"/>
</dbReference>
<feature type="transmembrane region" description="Helical" evidence="9">
    <location>
        <begin position="58"/>
        <end position="79"/>
    </location>
</feature>
<comment type="similarity">
    <text evidence="2">Belongs to the binding-protein-dependent transport system permease family. HisMQ subfamily.</text>
</comment>
<proteinExistence type="inferred from homology"/>
<evidence type="ECO:0000256" key="9">
    <source>
        <dbReference type="RuleBase" id="RU363032"/>
    </source>
</evidence>
<dbReference type="InterPro" id="IPR035906">
    <property type="entry name" value="MetI-like_sf"/>
</dbReference>
<evidence type="ECO:0000256" key="8">
    <source>
        <dbReference type="ARBA" id="ARBA00023136"/>
    </source>
</evidence>
<evidence type="ECO:0000256" key="3">
    <source>
        <dbReference type="ARBA" id="ARBA00022448"/>
    </source>
</evidence>
<feature type="transmembrane region" description="Helical" evidence="9">
    <location>
        <begin position="85"/>
        <end position="104"/>
    </location>
</feature>
<dbReference type="EMBL" id="VDFY01000089">
    <property type="protein sequence ID" value="TNH30987.1"/>
    <property type="molecule type" value="Genomic_DNA"/>
</dbReference>
<dbReference type="AlphaFoldDB" id="A0A5C4QY58"/>
<evidence type="ECO:0000256" key="4">
    <source>
        <dbReference type="ARBA" id="ARBA00022475"/>
    </source>
</evidence>
<evidence type="ECO:0000256" key="2">
    <source>
        <dbReference type="ARBA" id="ARBA00010072"/>
    </source>
</evidence>
<dbReference type="InterPro" id="IPR043429">
    <property type="entry name" value="ArtM/GltK/GlnP/TcyL/YhdX-like"/>
</dbReference>
<evidence type="ECO:0000256" key="7">
    <source>
        <dbReference type="ARBA" id="ARBA00022989"/>
    </source>
</evidence>
<keyword evidence="5 9" id="KW-0812">Transmembrane</keyword>
<dbReference type="CDD" id="cd06261">
    <property type="entry name" value="TM_PBP2"/>
    <property type="match status" value="1"/>
</dbReference>
<dbReference type="PANTHER" id="PTHR30614:SF37">
    <property type="entry name" value="AMINO-ACID ABC TRANSPORTER PERMEASE PROTEIN YHDX-RELATED"/>
    <property type="match status" value="1"/>
</dbReference>
<name>A0A5C4QY58_9ACTN</name>
<reference evidence="11 12" key="1">
    <citation type="submission" date="2019-06" db="EMBL/GenBank/DDBJ databases">
        <title>Micromonospora ordensis sp. nov., isolated from deep marine sediment.</title>
        <authorList>
            <person name="Veyisoglu A."/>
            <person name="Carro L."/>
            <person name="Klenk H.-P."/>
            <person name="Sahin N."/>
        </authorList>
    </citation>
    <scope>NUCLEOTIDE SEQUENCE [LARGE SCALE GENOMIC DNA]</scope>
    <source>
        <strain evidence="11 12">S2509</strain>
    </source>
</reference>
<dbReference type="OrthoDB" id="3181282at2"/>
<evidence type="ECO:0000256" key="5">
    <source>
        <dbReference type="ARBA" id="ARBA00022692"/>
    </source>
</evidence>
<dbReference type="NCBIfam" id="TIGR01726">
    <property type="entry name" value="HEQRo_perm_3TM"/>
    <property type="match status" value="1"/>
</dbReference>
<dbReference type="InterPro" id="IPR010065">
    <property type="entry name" value="AA_ABC_transptr_permease_3TM"/>
</dbReference>
<keyword evidence="8 9" id="KW-0472">Membrane</keyword>
<dbReference type="Gene3D" id="1.10.3720.10">
    <property type="entry name" value="MetI-like"/>
    <property type="match status" value="1"/>
</dbReference>
<dbReference type="GO" id="GO:0006865">
    <property type="term" value="P:amino acid transport"/>
    <property type="evidence" value="ECO:0007669"/>
    <property type="project" value="UniProtKB-KW"/>
</dbReference>